<gene>
    <name evidence="9" type="ORF">COS93_00950</name>
</gene>
<dbReference type="FunFam" id="1.10.150.340:FF:000001">
    <property type="entry name" value="Cytosolic 5-nucleotidase 3-like"/>
    <property type="match status" value="1"/>
</dbReference>
<dbReference type="SFLD" id="SFLDS00003">
    <property type="entry name" value="Haloacid_Dehalogenase"/>
    <property type="match status" value="1"/>
</dbReference>
<dbReference type="GO" id="GO:0000287">
    <property type="term" value="F:magnesium ion binding"/>
    <property type="evidence" value="ECO:0007669"/>
    <property type="project" value="InterPro"/>
</dbReference>
<keyword evidence="7" id="KW-0460">Magnesium</keyword>
<dbReference type="Gene3D" id="1.10.150.340">
    <property type="entry name" value="Pyrimidine 5'-nucleotidase (UMPH-1), N-terminal domain"/>
    <property type="match status" value="1"/>
</dbReference>
<evidence type="ECO:0000256" key="1">
    <source>
        <dbReference type="ARBA" id="ARBA00000815"/>
    </source>
</evidence>
<dbReference type="EMBL" id="PEWP01000018">
    <property type="protein sequence ID" value="PIU47022.1"/>
    <property type="molecule type" value="Genomic_DNA"/>
</dbReference>
<comment type="caution">
    <text evidence="9">The sequence shown here is derived from an EMBL/GenBank/DDBJ whole genome shotgun (WGS) entry which is preliminary data.</text>
</comment>
<reference evidence="10" key="1">
    <citation type="submission" date="2017-09" db="EMBL/GenBank/DDBJ databases">
        <title>Depth-based differentiation of microbial function through sediment-hosted aquifers and enrichment of novel symbionts in the deep terrestrial subsurface.</title>
        <authorList>
            <person name="Probst A.J."/>
            <person name="Ladd B."/>
            <person name="Jarett J.K."/>
            <person name="Geller-Mcgrath D.E."/>
            <person name="Sieber C.M.K."/>
            <person name="Emerson J.B."/>
            <person name="Anantharaman K."/>
            <person name="Thomas B.C."/>
            <person name="Malmstrom R."/>
            <person name="Stieglmeier M."/>
            <person name="Klingl A."/>
            <person name="Woyke T."/>
            <person name="Ryan C.M."/>
            <person name="Banfield J.F."/>
        </authorList>
    </citation>
    <scope>NUCLEOTIDE SEQUENCE [LARGE SCALE GENOMIC DNA]</scope>
</reference>
<evidence type="ECO:0000256" key="2">
    <source>
        <dbReference type="ARBA" id="ARBA00008389"/>
    </source>
</evidence>
<name>A0A2M6Z3R6_9BACT</name>
<dbReference type="InterPro" id="IPR036412">
    <property type="entry name" value="HAD-like_sf"/>
</dbReference>
<sequence>MTVVVSNSEKLEELKNKIIKDGVENLHVLADFDRTLTKAFVNGQSRPSLTSVLRDGNYLTQNYASKAHEFYNKYHAIEIDTNIPHQKKKKAMEEWWTLHFDLLIKSGLNKKHLKEIVNSGKVEFRQNALELMDILKERGIPLVIMSSSGLGGDAIAMMLEKERKLYNNIYIISNSFKWDKKGNAVEVKKPIIHVINKDETMIKDFPEIYKKIKDRKNVILLGDNIEDLGMIIGFDYKNLLKIGFLNENIEENLEKYKKSFDVLILNDGSINYLNNLIKEL</sequence>
<dbReference type="Pfam" id="PF05822">
    <property type="entry name" value="UMPH-1"/>
    <property type="match status" value="1"/>
</dbReference>
<evidence type="ECO:0000256" key="7">
    <source>
        <dbReference type="ARBA" id="ARBA00022842"/>
    </source>
</evidence>
<dbReference type="Proteomes" id="UP000228777">
    <property type="component" value="Unassembled WGS sequence"/>
</dbReference>
<keyword evidence="4" id="KW-0479">Metal-binding</keyword>
<dbReference type="GO" id="GO:0000166">
    <property type="term" value="F:nucleotide binding"/>
    <property type="evidence" value="ECO:0007669"/>
    <property type="project" value="UniProtKB-KW"/>
</dbReference>
<proteinExistence type="inferred from homology"/>
<accession>A0A2M6Z3R6</accession>
<dbReference type="GO" id="GO:0009117">
    <property type="term" value="P:nucleotide metabolic process"/>
    <property type="evidence" value="ECO:0007669"/>
    <property type="project" value="UniProtKB-KW"/>
</dbReference>
<dbReference type="AlphaFoldDB" id="A0A2M6Z3R6"/>
<evidence type="ECO:0000313" key="9">
    <source>
        <dbReference type="EMBL" id="PIU47022.1"/>
    </source>
</evidence>
<dbReference type="EC" id="3.1.3.5" evidence="3"/>
<dbReference type="PANTHER" id="PTHR13045:SF0">
    <property type="entry name" value="7-METHYLGUANOSINE PHOSPHATE-SPECIFIC 5'-NUCLEOTIDASE"/>
    <property type="match status" value="1"/>
</dbReference>
<keyword evidence="8" id="KW-0546">Nucleotide metabolism</keyword>
<evidence type="ECO:0000256" key="6">
    <source>
        <dbReference type="ARBA" id="ARBA00022801"/>
    </source>
</evidence>
<organism evidence="9 10">
    <name type="scientific">bacterium (Candidatus Gribaldobacteria) CG07_land_8_20_14_0_80_33_18</name>
    <dbReference type="NCBI Taxonomy" id="2014272"/>
    <lineage>
        <taxon>Bacteria</taxon>
        <taxon>Candidatus Gribaldobacteria</taxon>
    </lineage>
</organism>
<evidence type="ECO:0000256" key="5">
    <source>
        <dbReference type="ARBA" id="ARBA00022741"/>
    </source>
</evidence>
<comment type="similarity">
    <text evidence="2">Belongs to the pyrimidine 5'-nucleotidase family.</text>
</comment>
<dbReference type="GO" id="GO:0008253">
    <property type="term" value="F:5'-nucleotidase activity"/>
    <property type="evidence" value="ECO:0007669"/>
    <property type="project" value="UniProtKB-EC"/>
</dbReference>
<keyword evidence="6" id="KW-0378">Hydrolase</keyword>
<evidence type="ECO:0000256" key="4">
    <source>
        <dbReference type="ARBA" id="ARBA00022723"/>
    </source>
</evidence>
<dbReference type="GO" id="GO:0005737">
    <property type="term" value="C:cytoplasm"/>
    <property type="evidence" value="ECO:0007669"/>
    <property type="project" value="InterPro"/>
</dbReference>
<evidence type="ECO:0000256" key="8">
    <source>
        <dbReference type="ARBA" id="ARBA00023080"/>
    </source>
</evidence>
<dbReference type="InterPro" id="IPR023214">
    <property type="entry name" value="HAD_sf"/>
</dbReference>
<evidence type="ECO:0000256" key="3">
    <source>
        <dbReference type="ARBA" id="ARBA00012643"/>
    </source>
</evidence>
<dbReference type="PANTHER" id="PTHR13045">
    <property type="entry name" value="5'-NUCLEOTIDASE"/>
    <property type="match status" value="1"/>
</dbReference>
<protein>
    <recommendedName>
        <fullName evidence="3">5'-nucleotidase</fullName>
        <ecNumber evidence="3">3.1.3.5</ecNumber>
    </recommendedName>
</protein>
<keyword evidence="5" id="KW-0547">Nucleotide-binding</keyword>
<dbReference type="InterPro" id="IPR006434">
    <property type="entry name" value="Pyrimidine_nucleotidase_eu"/>
</dbReference>
<dbReference type="SFLD" id="SFLDG01128">
    <property type="entry name" value="C1.4:_5'-Nucleotidase_Like"/>
    <property type="match status" value="1"/>
</dbReference>
<dbReference type="SUPFAM" id="SSF56784">
    <property type="entry name" value="HAD-like"/>
    <property type="match status" value="1"/>
</dbReference>
<dbReference type="Gene3D" id="3.40.50.1000">
    <property type="entry name" value="HAD superfamily/HAD-like"/>
    <property type="match status" value="1"/>
</dbReference>
<evidence type="ECO:0000313" key="10">
    <source>
        <dbReference type="Proteomes" id="UP000228777"/>
    </source>
</evidence>
<comment type="catalytic activity">
    <reaction evidence="1">
        <text>a ribonucleoside 5'-phosphate + H2O = a ribonucleoside + phosphate</text>
        <dbReference type="Rhea" id="RHEA:12484"/>
        <dbReference type="ChEBI" id="CHEBI:15377"/>
        <dbReference type="ChEBI" id="CHEBI:18254"/>
        <dbReference type="ChEBI" id="CHEBI:43474"/>
        <dbReference type="ChEBI" id="CHEBI:58043"/>
        <dbReference type="EC" id="3.1.3.5"/>
    </reaction>
</comment>